<feature type="compositionally biased region" description="Low complexity" evidence="5">
    <location>
        <begin position="137"/>
        <end position="153"/>
    </location>
</feature>
<sequence>MAAVTAPDVDILVIGAGQAGLSAGYHLQRLGLRPEQDFLIVDHAPGPGGAWQFRWPSLTLTTVNGVHDLPGMAFTEVLRPGSDQAPAATAVPEYYARYEQRFDLRVHRPTTVRVVCDRATPTTCPTESVDGLLHAETVPGTPGSSGSATTNGSGERRTGRIDVPGAASGAAESVSTTGYSDDSSGKRLTGRIDVPGAASGAAESVSTAGYSDNSAEQTHRTPGRPAEYDTATDDSDATRARHATMASTEHRVLELSDSATIFDPPATLRVRGLINATGTWEKPFVPYYPDAGTFAGRQLHAHDYRNAEEFAGRHVVVVGAGISAVQLLDEISRVTTTTWTSRTEPRWRTDEFSRDAGRRAVAMVEDRVRRGLPPRSVVSVTGLPVTDRIRAARARGVMDWHPMFSRIEPDGVRWADGTPQPADVILWATGFRSALDHLAPLRLRGPGGGITMTGRLATQVAADPRIHLLGYGPSASTIGANRAGRAAAVELTEHLGLRRV</sequence>
<name>A0A7K0D0P8_9NOCA</name>
<evidence type="ECO:0008006" key="8">
    <source>
        <dbReference type="Google" id="ProtNLM"/>
    </source>
</evidence>
<dbReference type="EMBL" id="WEGK01000004">
    <property type="protein sequence ID" value="MQY19268.1"/>
    <property type="molecule type" value="Genomic_DNA"/>
</dbReference>
<dbReference type="PRINTS" id="PR00420">
    <property type="entry name" value="RNGMNOXGNASE"/>
</dbReference>
<comment type="caution">
    <text evidence="6">The sequence shown here is derived from an EMBL/GenBank/DDBJ whole genome shotgun (WGS) entry which is preliminary data.</text>
</comment>
<dbReference type="Proteomes" id="UP000438448">
    <property type="component" value="Unassembled WGS sequence"/>
</dbReference>
<keyword evidence="2" id="KW-0285">Flavoprotein</keyword>
<evidence type="ECO:0000256" key="3">
    <source>
        <dbReference type="ARBA" id="ARBA00022827"/>
    </source>
</evidence>
<dbReference type="PANTHER" id="PTHR43539">
    <property type="entry name" value="FLAVIN-BINDING MONOOXYGENASE-LIKE PROTEIN (AFU_ORTHOLOGUE AFUA_4G09220)"/>
    <property type="match status" value="1"/>
</dbReference>
<dbReference type="GO" id="GO:0050661">
    <property type="term" value="F:NADP binding"/>
    <property type="evidence" value="ECO:0007669"/>
    <property type="project" value="InterPro"/>
</dbReference>
<comment type="similarity">
    <text evidence="1">Belongs to the FAD-binding monooxygenase family.</text>
</comment>
<dbReference type="InterPro" id="IPR050982">
    <property type="entry name" value="Auxin_biosynth/cation_transpt"/>
</dbReference>
<organism evidence="6 7">
    <name type="scientific">Nocardia macrotermitis</name>
    <dbReference type="NCBI Taxonomy" id="2585198"/>
    <lineage>
        <taxon>Bacteria</taxon>
        <taxon>Bacillati</taxon>
        <taxon>Actinomycetota</taxon>
        <taxon>Actinomycetes</taxon>
        <taxon>Mycobacteriales</taxon>
        <taxon>Nocardiaceae</taxon>
        <taxon>Nocardia</taxon>
    </lineage>
</organism>
<gene>
    <name evidence="6" type="ORF">NRB20_23530</name>
</gene>
<dbReference type="GO" id="GO:0004499">
    <property type="term" value="F:N,N-dimethylaniline monooxygenase activity"/>
    <property type="evidence" value="ECO:0007669"/>
    <property type="project" value="InterPro"/>
</dbReference>
<keyword evidence="4" id="KW-0560">Oxidoreductase</keyword>
<evidence type="ECO:0000256" key="5">
    <source>
        <dbReference type="SAM" id="MobiDB-lite"/>
    </source>
</evidence>
<proteinExistence type="inferred from homology"/>
<evidence type="ECO:0000256" key="2">
    <source>
        <dbReference type="ARBA" id="ARBA00022630"/>
    </source>
</evidence>
<accession>A0A7K0D0P8</accession>
<dbReference type="InterPro" id="IPR020946">
    <property type="entry name" value="Flavin_mOase-like"/>
</dbReference>
<evidence type="ECO:0000256" key="1">
    <source>
        <dbReference type="ARBA" id="ARBA00010139"/>
    </source>
</evidence>
<evidence type="ECO:0000313" key="7">
    <source>
        <dbReference type="Proteomes" id="UP000438448"/>
    </source>
</evidence>
<keyword evidence="7" id="KW-1185">Reference proteome</keyword>
<feature type="region of interest" description="Disordered" evidence="5">
    <location>
        <begin position="134"/>
        <end position="243"/>
    </location>
</feature>
<dbReference type="GO" id="GO:0050660">
    <property type="term" value="F:flavin adenine dinucleotide binding"/>
    <property type="evidence" value="ECO:0007669"/>
    <property type="project" value="InterPro"/>
</dbReference>
<dbReference type="Gene3D" id="3.50.50.60">
    <property type="entry name" value="FAD/NAD(P)-binding domain"/>
    <property type="match status" value="2"/>
</dbReference>
<protein>
    <recommendedName>
        <fullName evidence="8">Pyridine nucleotide-disulfide oxidoreductase</fullName>
    </recommendedName>
</protein>
<keyword evidence="3" id="KW-0274">FAD</keyword>
<dbReference type="Pfam" id="PF13450">
    <property type="entry name" value="NAD_binding_8"/>
    <property type="match status" value="1"/>
</dbReference>
<dbReference type="InterPro" id="IPR036188">
    <property type="entry name" value="FAD/NAD-bd_sf"/>
</dbReference>
<dbReference type="PANTHER" id="PTHR43539:SF78">
    <property type="entry name" value="FLAVIN-CONTAINING MONOOXYGENASE"/>
    <property type="match status" value="1"/>
</dbReference>
<feature type="compositionally biased region" description="Polar residues" evidence="5">
    <location>
        <begin position="173"/>
        <end position="182"/>
    </location>
</feature>
<dbReference type="SUPFAM" id="SSF51905">
    <property type="entry name" value="FAD/NAD(P)-binding domain"/>
    <property type="match status" value="1"/>
</dbReference>
<dbReference type="AlphaFoldDB" id="A0A7K0D0P8"/>
<evidence type="ECO:0000256" key="4">
    <source>
        <dbReference type="ARBA" id="ARBA00023002"/>
    </source>
</evidence>
<evidence type="ECO:0000313" key="6">
    <source>
        <dbReference type="EMBL" id="MQY19268.1"/>
    </source>
</evidence>
<feature type="compositionally biased region" description="Polar residues" evidence="5">
    <location>
        <begin position="204"/>
        <end position="216"/>
    </location>
</feature>
<reference evidence="6 7" key="1">
    <citation type="submission" date="2019-10" db="EMBL/GenBank/DDBJ databases">
        <title>Nocardia macrotermitis sp. nov. and Nocardia aurantia sp. nov., isolated from the gut of fungus growing-termite Macrotermes natalensis.</title>
        <authorList>
            <person name="Benndorf R."/>
            <person name="Schwitalla J."/>
            <person name="Martin K."/>
            <person name="De Beer W."/>
            <person name="Kaster A.-K."/>
            <person name="Vollmers J."/>
            <person name="Poulsen M."/>
            <person name="Beemelmanns C."/>
        </authorList>
    </citation>
    <scope>NUCLEOTIDE SEQUENCE [LARGE SCALE GENOMIC DNA]</scope>
    <source>
        <strain evidence="6 7">RB20</strain>
    </source>
</reference>
<dbReference type="Pfam" id="PF00743">
    <property type="entry name" value="FMO-like"/>
    <property type="match status" value="1"/>
</dbReference>